<accession>A0A1I1NAQ2</accession>
<feature type="compositionally biased region" description="Basic and acidic residues" evidence="1">
    <location>
        <begin position="161"/>
        <end position="178"/>
    </location>
</feature>
<proteinExistence type="predicted"/>
<dbReference type="EMBL" id="FOMB01000015">
    <property type="protein sequence ID" value="SFC94761.1"/>
    <property type="molecule type" value="Genomic_DNA"/>
</dbReference>
<name>A0A1I1NAQ2_9HYPH</name>
<evidence type="ECO:0000313" key="2">
    <source>
        <dbReference type="EMBL" id="SFC94761.1"/>
    </source>
</evidence>
<gene>
    <name evidence="2" type="ORF">SAMN04488059_11565</name>
</gene>
<dbReference type="STRING" id="728005.SAMN04488059_11565"/>
<dbReference type="AlphaFoldDB" id="A0A1I1NAQ2"/>
<organism evidence="2 3">
    <name type="scientific">Devosia psychrophila</name>
    <dbReference type="NCBI Taxonomy" id="728005"/>
    <lineage>
        <taxon>Bacteria</taxon>
        <taxon>Pseudomonadati</taxon>
        <taxon>Pseudomonadota</taxon>
        <taxon>Alphaproteobacteria</taxon>
        <taxon>Hyphomicrobiales</taxon>
        <taxon>Devosiaceae</taxon>
        <taxon>Devosia</taxon>
    </lineage>
</organism>
<feature type="region of interest" description="Disordered" evidence="1">
    <location>
        <begin position="60"/>
        <end position="219"/>
    </location>
</feature>
<feature type="compositionally biased region" description="Low complexity" evidence="1">
    <location>
        <begin position="206"/>
        <end position="217"/>
    </location>
</feature>
<feature type="compositionally biased region" description="Basic and acidic residues" evidence="1">
    <location>
        <begin position="89"/>
        <end position="108"/>
    </location>
</feature>
<protein>
    <submittedName>
        <fullName evidence="2">Uncharacterized protein</fullName>
    </submittedName>
</protein>
<dbReference type="Proteomes" id="UP000182258">
    <property type="component" value="Unassembled WGS sequence"/>
</dbReference>
<sequence length="263" mass="28135">MRPPYSEPTQIAAIRMSEDSGGRPKANATGTSIATALMGSWPGSTPTMVPTKEPMVARNRLVGLRATPKASRQVGKSLHQSSLPSKAARQHDSKDAIKQQVRGNRDDPAGQQALPPFGAEEHGNGDHQKRGGKDEAERLEKQGMGQKADRETQQGPVDPGSCRRDRAPARDRQDHAADSDDCGSDQGESLGPDGFVGNGASRPQPKAAMSAANKSAATPRVRSLVMWPFLLRSQAKLGRQRVVVGNLLANEGARFLAHDRQGE</sequence>
<evidence type="ECO:0000313" key="3">
    <source>
        <dbReference type="Proteomes" id="UP000182258"/>
    </source>
</evidence>
<reference evidence="2 3" key="1">
    <citation type="submission" date="2016-10" db="EMBL/GenBank/DDBJ databases">
        <authorList>
            <person name="de Groot N.N."/>
        </authorList>
    </citation>
    <scope>NUCLEOTIDE SEQUENCE [LARGE SCALE GENOMIC DNA]</scope>
    <source>
        <strain evidence="2 3">CGMCC 1.10210</strain>
    </source>
</reference>
<feature type="compositionally biased region" description="Basic and acidic residues" evidence="1">
    <location>
        <begin position="119"/>
        <end position="152"/>
    </location>
</feature>
<evidence type="ECO:0000256" key="1">
    <source>
        <dbReference type="SAM" id="MobiDB-lite"/>
    </source>
</evidence>